<dbReference type="PANTHER" id="PTHR13874">
    <property type="entry name" value="ENDOTHELIN"/>
    <property type="match status" value="1"/>
</dbReference>
<dbReference type="InterPro" id="IPR001928">
    <property type="entry name" value="Endothln-like_toxin"/>
</dbReference>
<accession>A0ABD0VWN6</accession>
<dbReference type="AlphaFoldDB" id="A0ABD0VWN6"/>
<feature type="signal peptide" evidence="6">
    <location>
        <begin position="1"/>
        <end position="25"/>
    </location>
</feature>
<dbReference type="GO" id="GO:0042310">
    <property type="term" value="P:vasoconstriction"/>
    <property type="evidence" value="ECO:0007669"/>
    <property type="project" value="UniProtKB-KW"/>
</dbReference>
<evidence type="ECO:0000256" key="3">
    <source>
        <dbReference type="ARBA" id="ARBA00022525"/>
    </source>
</evidence>
<evidence type="ECO:0000256" key="4">
    <source>
        <dbReference type="ARBA" id="ARBA00022858"/>
    </source>
</evidence>
<organism evidence="8 9">
    <name type="scientific">Umbra pygmaea</name>
    <name type="common">Eastern mudminnow</name>
    <dbReference type="NCBI Taxonomy" id="75934"/>
    <lineage>
        <taxon>Eukaryota</taxon>
        <taxon>Metazoa</taxon>
        <taxon>Chordata</taxon>
        <taxon>Craniata</taxon>
        <taxon>Vertebrata</taxon>
        <taxon>Euteleostomi</taxon>
        <taxon>Actinopterygii</taxon>
        <taxon>Neopterygii</taxon>
        <taxon>Teleostei</taxon>
        <taxon>Protacanthopterygii</taxon>
        <taxon>Esociformes</taxon>
        <taxon>Umbridae</taxon>
        <taxon>Umbra</taxon>
    </lineage>
</organism>
<feature type="domain" description="Endothelin-like toxin" evidence="7">
    <location>
        <begin position="97"/>
        <end position="118"/>
    </location>
</feature>
<dbReference type="PANTHER" id="PTHR13874:SF9">
    <property type="entry name" value="ENDOTHELIN-2"/>
    <property type="match status" value="1"/>
</dbReference>
<dbReference type="Proteomes" id="UP001557470">
    <property type="component" value="Unassembled WGS sequence"/>
</dbReference>
<keyword evidence="3" id="KW-0964">Secreted</keyword>
<sequence length="180" mass="20020">MALSTNSILSLTMLTICLLMQNGFGLPVSSQLERHEQVPSQSVSHHNRVKRCSCSNWLDKECIYFCHLDIIWVTTPNKVIPYGLGSPLSRRRRSTGRCECAHPADRTCTGFCHNSSENTSVMLAAPSDETPDRTISDPVSTSDNLLTSLRNNVISNMAVAEQAAHFMSKKALRSNRLNIR</sequence>
<keyword evidence="6" id="KW-0732">Signal</keyword>
<comment type="caution">
    <text evidence="8">The sequence shown here is derived from an EMBL/GenBank/DDBJ whole genome shotgun (WGS) entry which is preliminary data.</text>
</comment>
<dbReference type="Pfam" id="PF00322">
    <property type="entry name" value="Endothelin"/>
    <property type="match status" value="1"/>
</dbReference>
<evidence type="ECO:0000313" key="9">
    <source>
        <dbReference type="Proteomes" id="UP001557470"/>
    </source>
</evidence>
<gene>
    <name evidence="8" type="ORF">UPYG_G00336670</name>
</gene>
<comment type="similarity">
    <text evidence="2">Belongs to the endothelin/sarafotoxin family.</text>
</comment>
<evidence type="ECO:0000259" key="7">
    <source>
        <dbReference type="SMART" id="SM00272"/>
    </source>
</evidence>
<dbReference type="PRINTS" id="PR00365">
    <property type="entry name" value="ENDOTHELIN"/>
</dbReference>
<feature type="chain" id="PRO_5044796153" description="Endothelin-like toxin domain-containing protein" evidence="6">
    <location>
        <begin position="26"/>
        <end position="180"/>
    </location>
</feature>
<evidence type="ECO:0000256" key="1">
    <source>
        <dbReference type="ARBA" id="ARBA00004613"/>
    </source>
</evidence>
<evidence type="ECO:0000256" key="6">
    <source>
        <dbReference type="SAM" id="SignalP"/>
    </source>
</evidence>
<evidence type="ECO:0000256" key="2">
    <source>
        <dbReference type="ARBA" id="ARBA00010959"/>
    </source>
</evidence>
<dbReference type="InterPro" id="IPR019764">
    <property type="entry name" value="Endothelin_toxin_CS"/>
</dbReference>
<name>A0ABD0VWN6_UMBPY</name>
<evidence type="ECO:0000256" key="5">
    <source>
        <dbReference type="ARBA" id="ARBA00023322"/>
    </source>
</evidence>
<evidence type="ECO:0000313" key="8">
    <source>
        <dbReference type="EMBL" id="KAL0962174.1"/>
    </source>
</evidence>
<proteinExistence type="inferred from homology"/>
<comment type="subcellular location">
    <subcellularLocation>
        <location evidence="1">Secreted</location>
    </subcellularLocation>
</comment>
<dbReference type="PROSITE" id="PS00270">
    <property type="entry name" value="ENDOTHELIN"/>
    <property type="match status" value="2"/>
</dbReference>
<feature type="domain" description="Endothelin-like toxin" evidence="7">
    <location>
        <begin position="51"/>
        <end position="72"/>
    </location>
</feature>
<keyword evidence="9" id="KW-1185">Reference proteome</keyword>
<reference evidence="8 9" key="1">
    <citation type="submission" date="2024-06" db="EMBL/GenBank/DDBJ databases">
        <authorList>
            <person name="Pan Q."/>
            <person name="Wen M."/>
            <person name="Jouanno E."/>
            <person name="Zahm M."/>
            <person name="Klopp C."/>
            <person name="Cabau C."/>
            <person name="Louis A."/>
            <person name="Berthelot C."/>
            <person name="Parey E."/>
            <person name="Roest Crollius H."/>
            <person name="Montfort J."/>
            <person name="Robinson-Rechavi M."/>
            <person name="Bouchez O."/>
            <person name="Lampietro C."/>
            <person name="Lopez Roques C."/>
            <person name="Donnadieu C."/>
            <person name="Postlethwait J."/>
            <person name="Bobe J."/>
            <person name="Verreycken H."/>
            <person name="Guiguen Y."/>
        </authorList>
    </citation>
    <scope>NUCLEOTIDE SEQUENCE [LARGE SCALE GENOMIC DNA]</scope>
    <source>
        <strain evidence="8">Up_M1</strain>
        <tissue evidence="8">Testis</tissue>
    </source>
</reference>
<dbReference type="SMART" id="SM00272">
    <property type="entry name" value="END"/>
    <property type="match status" value="2"/>
</dbReference>
<dbReference type="EMBL" id="JAGEUA010000011">
    <property type="protein sequence ID" value="KAL0962174.1"/>
    <property type="molecule type" value="Genomic_DNA"/>
</dbReference>
<dbReference type="GO" id="GO:0005576">
    <property type="term" value="C:extracellular region"/>
    <property type="evidence" value="ECO:0007669"/>
    <property type="project" value="UniProtKB-SubCell"/>
</dbReference>
<keyword evidence="5" id="KW-0839">Vasoconstrictor</keyword>
<protein>
    <recommendedName>
        <fullName evidence="7">Endothelin-like toxin domain-containing protein</fullName>
    </recommendedName>
</protein>
<dbReference type="InterPro" id="IPR020475">
    <property type="entry name" value="Endothelin"/>
</dbReference>
<keyword evidence="4" id="KW-0838">Vasoactive</keyword>